<feature type="transmembrane region" description="Helical" evidence="7">
    <location>
        <begin position="113"/>
        <end position="131"/>
    </location>
</feature>
<evidence type="ECO:0000256" key="7">
    <source>
        <dbReference type="SAM" id="Phobius"/>
    </source>
</evidence>
<evidence type="ECO:0000256" key="6">
    <source>
        <dbReference type="SAM" id="MobiDB-lite"/>
    </source>
</evidence>
<evidence type="ECO:0000256" key="2">
    <source>
        <dbReference type="ARBA" id="ARBA00022475"/>
    </source>
</evidence>
<dbReference type="OrthoDB" id="9814461at2"/>
<keyword evidence="2" id="KW-1003">Cell membrane</keyword>
<dbReference type="GO" id="GO:0005886">
    <property type="term" value="C:plasma membrane"/>
    <property type="evidence" value="ECO:0007669"/>
    <property type="project" value="UniProtKB-SubCell"/>
</dbReference>
<feature type="transmembrane region" description="Helical" evidence="7">
    <location>
        <begin position="87"/>
        <end position="106"/>
    </location>
</feature>
<feature type="transmembrane region" description="Helical" evidence="7">
    <location>
        <begin position="284"/>
        <end position="302"/>
    </location>
</feature>
<feature type="transmembrane region" description="Helical" evidence="7">
    <location>
        <begin position="36"/>
        <end position="56"/>
    </location>
</feature>
<dbReference type="RefSeq" id="WP_135269230.1">
    <property type="nucleotide sequence ID" value="NZ_CP038436.1"/>
</dbReference>
<evidence type="ECO:0000256" key="3">
    <source>
        <dbReference type="ARBA" id="ARBA00022692"/>
    </source>
</evidence>
<dbReference type="Pfam" id="PF02653">
    <property type="entry name" value="BPD_transp_2"/>
    <property type="match status" value="1"/>
</dbReference>
<dbReference type="PANTHER" id="PTHR30482">
    <property type="entry name" value="HIGH-AFFINITY BRANCHED-CHAIN AMINO ACID TRANSPORT SYSTEM PERMEASE"/>
    <property type="match status" value="1"/>
</dbReference>
<feature type="transmembrane region" description="Helical" evidence="7">
    <location>
        <begin position="210"/>
        <end position="230"/>
    </location>
</feature>
<accession>A0A4P7IIQ7</accession>
<feature type="region of interest" description="Disordered" evidence="6">
    <location>
        <begin position="319"/>
        <end position="341"/>
    </location>
</feature>
<dbReference type="GO" id="GO:0015658">
    <property type="term" value="F:branched-chain amino acid transmembrane transporter activity"/>
    <property type="evidence" value="ECO:0007669"/>
    <property type="project" value="InterPro"/>
</dbReference>
<protein>
    <submittedName>
        <fullName evidence="8">Branched-chain amino acid ABC transporter permease</fullName>
    </submittedName>
</protein>
<dbReference type="InterPro" id="IPR001851">
    <property type="entry name" value="ABC_transp_permease"/>
</dbReference>
<dbReference type="InterPro" id="IPR043428">
    <property type="entry name" value="LivM-like"/>
</dbReference>
<evidence type="ECO:0000256" key="5">
    <source>
        <dbReference type="ARBA" id="ARBA00023136"/>
    </source>
</evidence>
<keyword evidence="9" id="KW-1185">Reference proteome</keyword>
<comment type="subcellular location">
    <subcellularLocation>
        <location evidence="1">Cell membrane</location>
        <topology evidence="1">Multi-pass membrane protein</topology>
    </subcellularLocation>
</comment>
<dbReference type="PANTHER" id="PTHR30482:SF10">
    <property type="entry name" value="HIGH-AFFINITY BRANCHED-CHAIN AMINO ACID TRANSPORT PROTEIN BRAE"/>
    <property type="match status" value="1"/>
</dbReference>
<keyword evidence="4 7" id="KW-1133">Transmembrane helix</keyword>
<dbReference type="CDD" id="cd06581">
    <property type="entry name" value="TM_PBP1_LivM_like"/>
    <property type="match status" value="1"/>
</dbReference>
<keyword evidence="5 7" id="KW-0472">Membrane</keyword>
<dbReference type="Proteomes" id="UP000294853">
    <property type="component" value="Chromosome"/>
</dbReference>
<sequence>MMSSHPKALMALAATAAAALLPVVLGSPYYIQIMTQLLIFTVLFIGLDVAVGHAGLVSMAHGALFGVGAYTTGVLTVTHGWTFWATVPMAIALAAVVGLMVGLLTLRLGGHYFVIATLGLGLVGTIVIKNWKSVTNGDLGISPIPLPESPGGTWFTSMEGFYYLVLAVTVLVSVFVAWMMRSGTGQRLRAIRDNQALAAAIGVDVVRARLVAFVVSAGIAGLAGSFQASSLSYINPEVGGQVIAFTALMAIIVGGRASVAGPFIGAAIFVILPEVLRAADEYRMVIMGVALIIVVIFAPDGIAGRLNALGAYVKRKRLDEPSTPDTAPSARVTETREVART</sequence>
<evidence type="ECO:0000313" key="8">
    <source>
        <dbReference type="EMBL" id="QBX57245.1"/>
    </source>
</evidence>
<name>A0A4P7IIQ7_9ACTN</name>
<evidence type="ECO:0000313" key="9">
    <source>
        <dbReference type="Proteomes" id="UP000294853"/>
    </source>
</evidence>
<dbReference type="KEGG" id="nsn:EXE58_18650"/>
<feature type="transmembrane region" description="Helical" evidence="7">
    <location>
        <begin position="160"/>
        <end position="180"/>
    </location>
</feature>
<dbReference type="AlphaFoldDB" id="A0A4P7IIQ7"/>
<reference evidence="8 9" key="1">
    <citation type="submission" date="2019-03" db="EMBL/GenBank/DDBJ databases">
        <title>Three New Species of Nocardioides, Nocardioides euryhalodurans sp. nov., Nocardioides seonyuensis sp. nov. and Nocardioides eburneoflavus sp. nov. Iolated from Soil.</title>
        <authorList>
            <person name="Roh S.G."/>
            <person name="Lee C."/>
            <person name="Kim M.-K."/>
            <person name="Kim S.B."/>
        </authorList>
    </citation>
    <scope>NUCLEOTIDE SEQUENCE [LARGE SCALE GENOMIC DNA]</scope>
    <source>
        <strain evidence="8 9">MMS17-SY207-3</strain>
    </source>
</reference>
<gene>
    <name evidence="8" type="ORF">EXE58_18650</name>
</gene>
<evidence type="ECO:0000256" key="4">
    <source>
        <dbReference type="ARBA" id="ARBA00022989"/>
    </source>
</evidence>
<feature type="transmembrane region" description="Helical" evidence="7">
    <location>
        <begin position="242"/>
        <end position="272"/>
    </location>
</feature>
<proteinExistence type="predicted"/>
<evidence type="ECO:0000256" key="1">
    <source>
        <dbReference type="ARBA" id="ARBA00004651"/>
    </source>
</evidence>
<dbReference type="EMBL" id="CP038436">
    <property type="protein sequence ID" value="QBX57245.1"/>
    <property type="molecule type" value="Genomic_DNA"/>
</dbReference>
<keyword evidence="3 7" id="KW-0812">Transmembrane</keyword>
<organism evidence="8 9">
    <name type="scientific">Nocardioides seonyuensis</name>
    <dbReference type="NCBI Taxonomy" id="2518371"/>
    <lineage>
        <taxon>Bacteria</taxon>
        <taxon>Bacillati</taxon>
        <taxon>Actinomycetota</taxon>
        <taxon>Actinomycetes</taxon>
        <taxon>Propionibacteriales</taxon>
        <taxon>Nocardioidaceae</taxon>
        <taxon>Nocardioides</taxon>
    </lineage>
</organism>